<comment type="caution">
    <text evidence="1">The sequence shown here is derived from an EMBL/GenBank/DDBJ whole genome shotgun (WGS) entry which is preliminary data.</text>
</comment>
<sequence length="108" mass="12125">MLVKIDKPFGAALKGNNYSYSWGSMNSFQWNLRFLCIVGLTSLWAIMVGQSRDSTSVFSAPEVGWSVMIQYSVCSSLIHSASTLSQSKVFHFLIVYLWQQKQPTFGST</sequence>
<accession>A0ABU7DVC8</accession>
<evidence type="ECO:0000313" key="1">
    <source>
        <dbReference type="EMBL" id="MED6278279.1"/>
    </source>
</evidence>
<reference evidence="1 2" key="1">
    <citation type="submission" date="2021-06" db="EMBL/GenBank/DDBJ databases">
        <authorList>
            <person name="Palmer J.M."/>
        </authorList>
    </citation>
    <scope>NUCLEOTIDE SEQUENCE [LARGE SCALE GENOMIC DNA]</scope>
    <source>
        <strain evidence="1 2">CL_MEX2019</strain>
        <tissue evidence="1">Muscle</tissue>
    </source>
</reference>
<organism evidence="1 2">
    <name type="scientific">Characodon lateralis</name>
    <dbReference type="NCBI Taxonomy" id="208331"/>
    <lineage>
        <taxon>Eukaryota</taxon>
        <taxon>Metazoa</taxon>
        <taxon>Chordata</taxon>
        <taxon>Craniata</taxon>
        <taxon>Vertebrata</taxon>
        <taxon>Euteleostomi</taxon>
        <taxon>Actinopterygii</taxon>
        <taxon>Neopterygii</taxon>
        <taxon>Teleostei</taxon>
        <taxon>Neoteleostei</taxon>
        <taxon>Acanthomorphata</taxon>
        <taxon>Ovalentaria</taxon>
        <taxon>Atherinomorphae</taxon>
        <taxon>Cyprinodontiformes</taxon>
        <taxon>Goodeidae</taxon>
        <taxon>Characodon</taxon>
    </lineage>
</organism>
<proteinExistence type="predicted"/>
<name>A0ABU7DVC8_9TELE</name>
<dbReference type="Proteomes" id="UP001352852">
    <property type="component" value="Unassembled WGS sequence"/>
</dbReference>
<dbReference type="EMBL" id="JAHUTJ010035009">
    <property type="protein sequence ID" value="MED6278279.1"/>
    <property type="molecule type" value="Genomic_DNA"/>
</dbReference>
<gene>
    <name evidence="1" type="ORF">CHARACLAT_022117</name>
</gene>
<keyword evidence="2" id="KW-1185">Reference proteome</keyword>
<protein>
    <submittedName>
        <fullName evidence="1">Uncharacterized protein</fullName>
    </submittedName>
</protein>
<evidence type="ECO:0000313" key="2">
    <source>
        <dbReference type="Proteomes" id="UP001352852"/>
    </source>
</evidence>